<gene>
    <name evidence="2" type="ORF">IAD18_03650</name>
</gene>
<dbReference type="Proteomes" id="UP000824076">
    <property type="component" value="Unassembled WGS sequence"/>
</dbReference>
<dbReference type="AlphaFoldDB" id="A0A9D1IK48"/>
<organism evidence="2 3">
    <name type="scientific">Candidatus Limisoma intestinavium</name>
    <dbReference type="NCBI Taxonomy" id="2840856"/>
    <lineage>
        <taxon>Bacteria</taxon>
        <taxon>Pseudomonadati</taxon>
        <taxon>Bacteroidota</taxon>
        <taxon>Bacteroidia</taxon>
        <taxon>Bacteroidales</taxon>
        <taxon>Candidatus Limisoma</taxon>
    </lineage>
</organism>
<keyword evidence="1" id="KW-0732">Signal</keyword>
<evidence type="ECO:0000313" key="3">
    <source>
        <dbReference type="Proteomes" id="UP000824076"/>
    </source>
</evidence>
<feature type="chain" id="PRO_5039084138" evidence="1">
    <location>
        <begin position="25"/>
        <end position="292"/>
    </location>
</feature>
<accession>A0A9D1IK48</accession>
<protein>
    <submittedName>
        <fullName evidence="2">Uncharacterized protein</fullName>
    </submittedName>
</protein>
<comment type="caution">
    <text evidence="2">The sequence shown here is derived from an EMBL/GenBank/DDBJ whole genome shotgun (WGS) entry which is preliminary data.</text>
</comment>
<reference evidence="2" key="2">
    <citation type="journal article" date="2021" name="PeerJ">
        <title>Extensive microbial diversity within the chicken gut microbiome revealed by metagenomics and culture.</title>
        <authorList>
            <person name="Gilroy R."/>
            <person name="Ravi A."/>
            <person name="Getino M."/>
            <person name="Pursley I."/>
            <person name="Horton D.L."/>
            <person name="Alikhan N.F."/>
            <person name="Baker D."/>
            <person name="Gharbi K."/>
            <person name="Hall N."/>
            <person name="Watson M."/>
            <person name="Adriaenssens E.M."/>
            <person name="Foster-Nyarko E."/>
            <person name="Jarju S."/>
            <person name="Secka A."/>
            <person name="Antonio M."/>
            <person name="Oren A."/>
            <person name="Chaudhuri R.R."/>
            <person name="La Ragione R."/>
            <person name="Hildebrand F."/>
            <person name="Pallen M.J."/>
        </authorList>
    </citation>
    <scope>NUCLEOTIDE SEQUENCE</scope>
    <source>
        <strain evidence="2">17073</strain>
    </source>
</reference>
<evidence type="ECO:0000313" key="2">
    <source>
        <dbReference type="EMBL" id="HIU38747.1"/>
    </source>
</evidence>
<proteinExistence type="predicted"/>
<reference evidence="2" key="1">
    <citation type="submission" date="2020-10" db="EMBL/GenBank/DDBJ databases">
        <authorList>
            <person name="Gilroy R."/>
        </authorList>
    </citation>
    <scope>NUCLEOTIDE SEQUENCE</scope>
    <source>
        <strain evidence="2">17073</strain>
    </source>
</reference>
<feature type="signal peptide" evidence="1">
    <location>
        <begin position="1"/>
        <end position="24"/>
    </location>
</feature>
<name>A0A9D1IK48_9BACT</name>
<dbReference type="EMBL" id="DVMS01000104">
    <property type="protein sequence ID" value="HIU38747.1"/>
    <property type="molecule type" value="Genomic_DNA"/>
</dbReference>
<evidence type="ECO:0000256" key="1">
    <source>
        <dbReference type="SAM" id="SignalP"/>
    </source>
</evidence>
<sequence>MKKTILLLATVLLSINLQSCLNNGDDPEITQTVAFVGYNHLTDLNDNSVALKASRYTIFLDITAQKADVTIESSYTPEGDPFIIKMAGLDLKTADNAYTISATDVTPEVTEGNPADYIVRNLDIKITPRYTTDENGQTVDASILEATYRLADNYSAFYCDTKPHFIDCETTTGTLGSEAYTSTSTTYDVTLNNSKSATVVINNAQFDRDMPKMTITLRDIPVALTRSGYQLNTESIVPEINDIPLENYTMTDVSFEVYKNATAMSLRFKCNTQGAQYSTNASGSVYPDTENK</sequence>